<dbReference type="VEuPathDB" id="VectorBase:LOC119169109"/>
<reference evidence="4" key="1">
    <citation type="journal article" date="2020" name="Cell">
        <title>Large-Scale Comparative Analyses of Tick Genomes Elucidate Their Genetic Diversity and Vector Capacities.</title>
        <authorList>
            <consortium name="Tick Genome and Microbiome Consortium (TIGMIC)"/>
            <person name="Jia N."/>
            <person name="Wang J."/>
            <person name="Shi W."/>
            <person name="Du L."/>
            <person name="Sun Y."/>
            <person name="Zhan W."/>
            <person name="Jiang J.F."/>
            <person name="Wang Q."/>
            <person name="Zhang B."/>
            <person name="Ji P."/>
            <person name="Bell-Sakyi L."/>
            <person name="Cui X.M."/>
            <person name="Yuan T.T."/>
            <person name="Jiang B.G."/>
            <person name="Yang W.F."/>
            <person name="Lam T.T."/>
            <person name="Chang Q.C."/>
            <person name="Ding S.J."/>
            <person name="Wang X.J."/>
            <person name="Zhu J.G."/>
            <person name="Ruan X.D."/>
            <person name="Zhao L."/>
            <person name="Wei J.T."/>
            <person name="Ye R.Z."/>
            <person name="Que T.C."/>
            <person name="Du C.H."/>
            <person name="Zhou Y.H."/>
            <person name="Cheng J.X."/>
            <person name="Dai P.F."/>
            <person name="Guo W.B."/>
            <person name="Han X.H."/>
            <person name="Huang E.J."/>
            <person name="Li L.F."/>
            <person name="Wei W."/>
            <person name="Gao Y.C."/>
            <person name="Liu J.Z."/>
            <person name="Shao H.Z."/>
            <person name="Wang X."/>
            <person name="Wang C.C."/>
            <person name="Yang T.C."/>
            <person name="Huo Q.B."/>
            <person name="Li W."/>
            <person name="Chen H.Y."/>
            <person name="Chen S.E."/>
            <person name="Zhou L.G."/>
            <person name="Ni X.B."/>
            <person name="Tian J.H."/>
            <person name="Sheng Y."/>
            <person name="Liu T."/>
            <person name="Pan Y.S."/>
            <person name="Xia L.Y."/>
            <person name="Li J."/>
            <person name="Zhao F."/>
            <person name="Cao W.C."/>
        </authorList>
    </citation>
    <scope>NUCLEOTIDE SEQUENCE</scope>
    <source>
        <strain evidence="4">Rmic-2018</strain>
    </source>
</reference>
<dbReference type="Gene3D" id="3.30.160.60">
    <property type="entry name" value="Classic Zinc Finger"/>
    <property type="match status" value="2"/>
</dbReference>
<comment type="caution">
    <text evidence="4">The sequence shown here is derived from an EMBL/GenBank/DDBJ whole genome shotgun (WGS) entry which is preliminary data.</text>
</comment>
<keyword evidence="1" id="KW-0862">Zinc</keyword>
<dbReference type="SUPFAM" id="SSF57667">
    <property type="entry name" value="beta-beta-alpha zinc fingers"/>
    <property type="match status" value="3"/>
</dbReference>
<proteinExistence type="predicted"/>
<gene>
    <name evidence="4" type="ORF">HPB51_008380</name>
</gene>
<keyword evidence="1" id="KW-0479">Metal-binding</keyword>
<feature type="domain" description="C2H2-type" evidence="3">
    <location>
        <begin position="425"/>
        <end position="452"/>
    </location>
</feature>
<feature type="region of interest" description="Disordered" evidence="2">
    <location>
        <begin position="370"/>
        <end position="404"/>
    </location>
</feature>
<feature type="domain" description="C2H2-type" evidence="3">
    <location>
        <begin position="145"/>
        <end position="176"/>
    </location>
</feature>
<reference evidence="4" key="2">
    <citation type="submission" date="2021-09" db="EMBL/GenBank/DDBJ databases">
        <authorList>
            <person name="Jia N."/>
            <person name="Wang J."/>
            <person name="Shi W."/>
            <person name="Du L."/>
            <person name="Sun Y."/>
            <person name="Zhan W."/>
            <person name="Jiang J."/>
            <person name="Wang Q."/>
            <person name="Zhang B."/>
            <person name="Ji P."/>
            <person name="Sakyi L.B."/>
            <person name="Cui X."/>
            <person name="Yuan T."/>
            <person name="Jiang B."/>
            <person name="Yang W."/>
            <person name="Lam T.T.-Y."/>
            <person name="Chang Q."/>
            <person name="Ding S."/>
            <person name="Wang X."/>
            <person name="Zhu J."/>
            <person name="Ruan X."/>
            <person name="Zhao L."/>
            <person name="Wei J."/>
            <person name="Que T."/>
            <person name="Du C."/>
            <person name="Cheng J."/>
            <person name="Dai P."/>
            <person name="Han X."/>
            <person name="Huang E."/>
            <person name="Gao Y."/>
            <person name="Liu J."/>
            <person name="Shao H."/>
            <person name="Ye R."/>
            <person name="Li L."/>
            <person name="Wei W."/>
            <person name="Wang X."/>
            <person name="Wang C."/>
            <person name="Huo Q."/>
            <person name="Li W."/>
            <person name="Guo W."/>
            <person name="Chen H."/>
            <person name="Chen S."/>
            <person name="Zhou L."/>
            <person name="Zhou L."/>
            <person name="Ni X."/>
            <person name="Tian J."/>
            <person name="Zhou Y."/>
            <person name="Sheng Y."/>
            <person name="Liu T."/>
            <person name="Pan Y."/>
            <person name="Xia L."/>
            <person name="Li J."/>
            <person name="Zhao F."/>
            <person name="Cao W."/>
        </authorList>
    </citation>
    <scope>NUCLEOTIDE SEQUENCE</scope>
    <source>
        <strain evidence="4">Rmic-2018</strain>
        <tissue evidence="4">Larvae</tissue>
    </source>
</reference>
<evidence type="ECO:0000259" key="3">
    <source>
        <dbReference type="PROSITE" id="PS50157"/>
    </source>
</evidence>
<evidence type="ECO:0000256" key="1">
    <source>
        <dbReference type="PROSITE-ProRule" id="PRU00042"/>
    </source>
</evidence>
<dbReference type="Proteomes" id="UP000821866">
    <property type="component" value="Unassembled WGS sequence"/>
</dbReference>
<sequence length="531" mass="59098">MDARMIARTDESKDERKHGQADGRFASLIIIHSEDMLRLFLFGEGWRAYAPANDSNAGSTDAGLPVCNYESSLSPGSHRATSLPPPLRALSVVGQPQKAPKEEDHSVLQQPITLGVQGVRQIVQCMTNGSREVKDVLLNECSVLFECKVCRSLFRSLANLLAHKRVYCTRHLCEAMPLCALSAPAEEPTTGGELQLTTITGNTNAMYQRVAREQPQQQQPQQQEQQDKGPSSSVATSSRTSYLSARSDCDLTRLACLNCDTTYTSVKTLYLHMVSLHSTTRRYYPCPLCRASFVQMWGVTRHLVSVHGQTKEQIVQLRDSIRGGVQLRKSRLQHMVDCLLRNNGTAGLCSRCGRPSTGCPCSPRTSAVTAAKKARRKGVPRRRPPSTPDRTSERTVQPPRNSACSKRVSPAMERKILAIIDYDRLACLRCDRLFSSFSILRRHAAVHLGYSRYQCTRCSYQSYNRADCRSHVQRVHADAAHDAERMIVHVPGEEESGHPMATRFPRLDSLSTLVTRSGAYPKRPPPLGPQK</sequence>
<evidence type="ECO:0000313" key="4">
    <source>
        <dbReference type="EMBL" id="KAH8025465.1"/>
    </source>
</evidence>
<evidence type="ECO:0000256" key="2">
    <source>
        <dbReference type="SAM" id="MobiDB-lite"/>
    </source>
</evidence>
<feature type="compositionally biased region" description="Basic residues" evidence="2">
    <location>
        <begin position="372"/>
        <end position="384"/>
    </location>
</feature>
<accession>A0A9J6DU27</accession>
<dbReference type="InterPro" id="IPR036236">
    <property type="entry name" value="Znf_C2H2_sf"/>
</dbReference>
<dbReference type="PROSITE" id="PS50157">
    <property type="entry name" value="ZINC_FINGER_C2H2_2"/>
    <property type="match status" value="3"/>
</dbReference>
<keyword evidence="5" id="KW-1185">Reference proteome</keyword>
<dbReference type="AlphaFoldDB" id="A0A9J6DU27"/>
<organism evidence="4 5">
    <name type="scientific">Rhipicephalus microplus</name>
    <name type="common">Cattle tick</name>
    <name type="synonym">Boophilus microplus</name>
    <dbReference type="NCBI Taxonomy" id="6941"/>
    <lineage>
        <taxon>Eukaryota</taxon>
        <taxon>Metazoa</taxon>
        <taxon>Ecdysozoa</taxon>
        <taxon>Arthropoda</taxon>
        <taxon>Chelicerata</taxon>
        <taxon>Arachnida</taxon>
        <taxon>Acari</taxon>
        <taxon>Parasitiformes</taxon>
        <taxon>Ixodida</taxon>
        <taxon>Ixodoidea</taxon>
        <taxon>Ixodidae</taxon>
        <taxon>Rhipicephalinae</taxon>
        <taxon>Rhipicephalus</taxon>
        <taxon>Boophilus</taxon>
    </lineage>
</organism>
<protein>
    <recommendedName>
        <fullName evidence="3">C2H2-type domain-containing protein</fullName>
    </recommendedName>
</protein>
<dbReference type="GO" id="GO:0008270">
    <property type="term" value="F:zinc ion binding"/>
    <property type="evidence" value="ECO:0007669"/>
    <property type="project" value="UniProtKB-KW"/>
</dbReference>
<dbReference type="PROSITE" id="PS00028">
    <property type="entry name" value="ZINC_FINGER_C2H2_1"/>
    <property type="match status" value="3"/>
</dbReference>
<dbReference type="InterPro" id="IPR013087">
    <property type="entry name" value="Znf_C2H2_type"/>
</dbReference>
<dbReference type="InterPro" id="IPR039149">
    <property type="entry name" value="ZNF800"/>
</dbReference>
<dbReference type="PANTHER" id="PTHR21020">
    <property type="entry name" value="ZINC FINGER PROTEIN 800"/>
    <property type="match status" value="1"/>
</dbReference>
<dbReference type="PANTHER" id="PTHR21020:SF0">
    <property type="entry name" value="ZINC FINGER PROTEIN 800"/>
    <property type="match status" value="1"/>
</dbReference>
<keyword evidence="1" id="KW-0863">Zinc-finger</keyword>
<feature type="domain" description="C2H2-type" evidence="3">
    <location>
        <begin position="284"/>
        <end position="312"/>
    </location>
</feature>
<evidence type="ECO:0000313" key="5">
    <source>
        <dbReference type="Proteomes" id="UP000821866"/>
    </source>
</evidence>
<feature type="region of interest" description="Disordered" evidence="2">
    <location>
        <begin position="211"/>
        <end position="238"/>
    </location>
</feature>
<name>A0A9J6DU27_RHIMP</name>
<feature type="compositionally biased region" description="Low complexity" evidence="2">
    <location>
        <begin position="213"/>
        <end position="224"/>
    </location>
</feature>
<dbReference type="EMBL" id="JABSTU010000007">
    <property type="protein sequence ID" value="KAH8025465.1"/>
    <property type="molecule type" value="Genomic_DNA"/>
</dbReference>
<dbReference type="SMART" id="SM00355">
    <property type="entry name" value="ZnF_C2H2"/>
    <property type="match status" value="5"/>
</dbReference>